<dbReference type="EMBL" id="JAOAMV010000009">
    <property type="protein sequence ID" value="MCT2560151.1"/>
    <property type="molecule type" value="Genomic_DNA"/>
</dbReference>
<dbReference type="Proteomes" id="UP001142648">
    <property type="component" value="Unassembled WGS sequence"/>
</dbReference>
<organism evidence="1 2">
    <name type="scientific">Tsuneonella litorea</name>
    <dbReference type="NCBI Taxonomy" id="2976475"/>
    <lineage>
        <taxon>Bacteria</taxon>
        <taxon>Pseudomonadati</taxon>
        <taxon>Pseudomonadota</taxon>
        <taxon>Alphaproteobacteria</taxon>
        <taxon>Sphingomonadales</taxon>
        <taxon>Erythrobacteraceae</taxon>
        <taxon>Tsuneonella</taxon>
    </lineage>
</organism>
<name>A0A9X2W3G5_9SPHN</name>
<protein>
    <submittedName>
        <fullName evidence="1">GldG family protein</fullName>
    </submittedName>
</protein>
<reference evidence="1" key="1">
    <citation type="submission" date="2022-09" db="EMBL/GenBank/DDBJ databases">
        <title>The genome sequence of Tsuneonella sp. YG55.</title>
        <authorList>
            <person name="Liu Y."/>
        </authorList>
    </citation>
    <scope>NUCLEOTIDE SEQUENCE</scope>
    <source>
        <strain evidence="1">YG55</strain>
    </source>
</reference>
<dbReference type="AlphaFoldDB" id="A0A9X2W3G5"/>
<sequence length="248" mass="26233">MGPRVRLAAAGLFAALLGAGIVGQILPDAPAPGDKPPLGLFTSLPIYWAESADIADALDAGANGGHWARVALERDNRLVPLDTLDGLELKRLGRLVMAQPRPLAPVENVALDNWVRGGGRLLLFADPFLTEHSRFVLGDRRRPQGMVLLSPILKRWGLELRFDEGQGQGERSETVDGMTIPIDMAGTLAPAEPGAPSDCTIATGGLLATCRIGAGEVTVVADAALLDRDRDARTGVPVLAQLVDRAFD</sequence>
<keyword evidence="2" id="KW-1185">Reference proteome</keyword>
<proteinExistence type="predicted"/>
<evidence type="ECO:0000313" key="1">
    <source>
        <dbReference type="EMBL" id="MCT2560151.1"/>
    </source>
</evidence>
<evidence type="ECO:0000313" key="2">
    <source>
        <dbReference type="Proteomes" id="UP001142648"/>
    </source>
</evidence>
<accession>A0A9X2W3G5</accession>
<comment type="caution">
    <text evidence="1">The sequence shown here is derived from an EMBL/GenBank/DDBJ whole genome shotgun (WGS) entry which is preliminary data.</text>
</comment>
<dbReference type="RefSeq" id="WP_259963266.1">
    <property type="nucleotide sequence ID" value="NZ_JAOAMV010000009.1"/>
</dbReference>
<gene>
    <name evidence="1" type="ORF">N0B51_14300</name>
</gene>